<dbReference type="Pfam" id="PF02518">
    <property type="entry name" value="HATPase_c"/>
    <property type="match status" value="1"/>
</dbReference>
<dbReference type="GO" id="GO:0000155">
    <property type="term" value="F:phosphorelay sensor kinase activity"/>
    <property type="evidence" value="ECO:0007669"/>
    <property type="project" value="InterPro"/>
</dbReference>
<comment type="subcellular location">
    <subcellularLocation>
        <location evidence="2">Cell membrane</location>
        <topology evidence="2">Multi-pass membrane protein</topology>
    </subcellularLocation>
</comment>
<dbReference type="SUPFAM" id="SSF47384">
    <property type="entry name" value="Homodimeric domain of signal transducing histidine kinase"/>
    <property type="match status" value="1"/>
</dbReference>
<dbReference type="CDD" id="cd16922">
    <property type="entry name" value="HATPase_EvgS-ArcB-TorS-like"/>
    <property type="match status" value="1"/>
</dbReference>
<evidence type="ECO:0000313" key="18">
    <source>
        <dbReference type="EMBL" id="APZ41729.1"/>
    </source>
</evidence>
<dbReference type="CDD" id="cd17546">
    <property type="entry name" value="REC_hyHK_CKI1_RcsC-like"/>
    <property type="match status" value="1"/>
</dbReference>
<dbReference type="SUPFAM" id="SSF55874">
    <property type="entry name" value="ATPase domain of HSP90 chaperone/DNA topoisomerase II/histidine kinase"/>
    <property type="match status" value="1"/>
</dbReference>
<dbReference type="Proteomes" id="UP000243807">
    <property type="component" value="Chromosome"/>
</dbReference>
<evidence type="ECO:0000259" key="17">
    <source>
        <dbReference type="PROSITE" id="PS50894"/>
    </source>
</evidence>
<dbReference type="GO" id="GO:0005524">
    <property type="term" value="F:ATP binding"/>
    <property type="evidence" value="ECO:0007669"/>
    <property type="project" value="UniProtKB-KW"/>
</dbReference>
<evidence type="ECO:0000256" key="7">
    <source>
        <dbReference type="ARBA" id="ARBA00022741"/>
    </source>
</evidence>
<dbReference type="EMBL" id="CP019434">
    <property type="protein sequence ID" value="APZ41729.1"/>
    <property type="molecule type" value="Genomic_DNA"/>
</dbReference>
<comment type="catalytic activity">
    <reaction evidence="1">
        <text>ATP + protein L-histidine = ADP + protein N-phospho-L-histidine.</text>
        <dbReference type="EC" id="2.7.13.3"/>
    </reaction>
</comment>
<feature type="modified residue" description="4-aspartylphosphate" evidence="13">
    <location>
        <position position="612"/>
    </location>
</feature>
<keyword evidence="4" id="KW-1003">Cell membrane</keyword>
<dbReference type="GO" id="GO:0005886">
    <property type="term" value="C:plasma membrane"/>
    <property type="evidence" value="ECO:0007669"/>
    <property type="project" value="UniProtKB-SubCell"/>
</dbReference>
<keyword evidence="19" id="KW-1185">Reference proteome</keyword>
<dbReference type="FunFam" id="3.30.565.10:FF:000010">
    <property type="entry name" value="Sensor histidine kinase RcsC"/>
    <property type="match status" value="1"/>
</dbReference>
<dbReference type="InterPro" id="IPR036641">
    <property type="entry name" value="HPT_dom_sf"/>
</dbReference>
<keyword evidence="7" id="KW-0547">Nucleotide-binding</keyword>
<dbReference type="Gene3D" id="3.30.565.10">
    <property type="entry name" value="Histidine kinase-like ATPase, C-terminal domain"/>
    <property type="match status" value="1"/>
</dbReference>
<dbReference type="Gene3D" id="1.10.287.130">
    <property type="match status" value="1"/>
</dbReference>
<dbReference type="InterPro" id="IPR001789">
    <property type="entry name" value="Sig_transdc_resp-reg_receiver"/>
</dbReference>
<feature type="domain" description="Response regulatory" evidence="16">
    <location>
        <begin position="561"/>
        <end position="679"/>
    </location>
</feature>
<dbReference type="AlphaFoldDB" id="A0A1P8UD92"/>
<reference evidence="18 19" key="1">
    <citation type="submission" date="2017-01" db="EMBL/GenBank/DDBJ databases">
        <title>Draft sequence of Acidihalobacter ferrooxidans strain DSM 14175 (strain V8).</title>
        <authorList>
            <person name="Khaleque H.N."/>
            <person name="Ramsay J.P."/>
            <person name="Murphy R.J.T."/>
            <person name="Kaksonen A.H."/>
            <person name="Boxall N.J."/>
            <person name="Watkin E.L.J."/>
        </authorList>
    </citation>
    <scope>NUCLEOTIDE SEQUENCE [LARGE SCALE GENOMIC DNA]</scope>
    <source>
        <strain evidence="18 19">V8</strain>
    </source>
</reference>
<dbReference type="InterPro" id="IPR036890">
    <property type="entry name" value="HATPase_C_sf"/>
</dbReference>
<evidence type="ECO:0000256" key="12">
    <source>
        <dbReference type="PROSITE-ProRule" id="PRU00110"/>
    </source>
</evidence>
<dbReference type="OrthoDB" id="5563233at2"/>
<dbReference type="InterPro" id="IPR036097">
    <property type="entry name" value="HisK_dim/P_sf"/>
</dbReference>
<dbReference type="PROSITE" id="PS50894">
    <property type="entry name" value="HPT"/>
    <property type="match status" value="1"/>
</dbReference>
<dbReference type="STRING" id="1765967.BW247_00270"/>
<feature type="transmembrane region" description="Helical" evidence="14">
    <location>
        <begin position="99"/>
        <end position="120"/>
    </location>
</feature>
<dbReference type="Gene3D" id="1.20.120.160">
    <property type="entry name" value="HPT domain"/>
    <property type="match status" value="1"/>
</dbReference>
<dbReference type="InterPro" id="IPR005467">
    <property type="entry name" value="His_kinase_dom"/>
</dbReference>
<dbReference type="PROSITE" id="PS50110">
    <property type="entry name" value="RESPONSE_REGULATORY"/>
    <property type="match status" value="1"/>
</dbReference>
<keyword evidence="11 14" id="KW-0472">Membrane</keyword>
<keyword evidence="9 14" id="KW-1133">Transmembrane helix</keyword>
<accession>A0A1P8UD92</accession>
<dbReference type="KEGG" id="afy:BW247_00270"/>
<dbReference type="RefSeq" id="WP_076835070.1">
    <property type="nucleotide sequence ID" value="NZ_CP019434.1"/>
</dbReference>
<feature type="transmembrane region" description="Helical" evidence="14">
    <location>
        <begin position="132"/>
        <end position="152"/>
    </location>
</feature>
<dbReference type="PANTHER" id="PTHR45339:SF1">
    <property type="entry name" value="HYBRID SIGNAL TRANSDUCTION HISTIDINE KINASE J"/>
    <property type="match status" value="1"/>
</dbReference>
<proteinExistence type="predicted"/>
<evidence type="ECO:0000259" key="15">
    <source>
        <dbReference type="PROSITE" id="PS50109"/>
    </source>
</evidence>
<evidence type="ECO:0000256" key="3">
    <source>
        <dbReference type="ARBA" id="ARBA00012438"/>
    </source>
</evidence>
<evidence type="ECO:0000256" key="2">
    <source>
        <dbReference type="ARBA" id="ARBA00004651"/>
    </source>
</evidence>
<evidence type="ECO:0000256" key="6">
    <source>
        <dbReference type="ARBA" id="ARBA00022692"/>
    </source>
</evidence>
<feature type="domain" description="HPt" evidence="17">
    <location>
        <begin position="715"/>
        <end position="809"/>
    </location>
</feature>
<keyword evidence="8" id="KW-0067">ATP-binding</keyword>
<gene>
    <name evidence="18" type="ORF">BW247_00270</name>
</gene>
<feature type="domain" description="Histidine kinase" evidence="15">
    <location>
        <begin position="202"/>
        <end position="423"/>
    </location>
</feature>
<dbReference type="SUPFAM" id="SSF47226">
    <property type="entry name" value="Histidine-containing phosphotransfer domain, HPT domain"/>
    <property type="match status" value="1"/>
</dbReference>
<dbReference type="Gene3D" id="3.40.50.2300">
    <property type="match status" value="1"/>
</dbReference>
<evidence type="ECO:0000313" key="19">
    <source>
        <dbReference type="Proteomes" id="UP000243807"/>
    </source>
</evidence>
<dbReference type="Pfam" id="PF00072">
    <property type="entry name" value="Response_reg"/>
    <property type="match status" value="1"/>
</dbReference>
<feature type="modified residue" description="Phosphohistidine" evidence="12">
    <location>
        <position position="754"/>
    </location>
</feature>
<dbReference type="EC" id="2.7.13.3" evidence="3"/>
<dbReference type="InterPro" id="IPR004358">
    <property type="entry name" value="Sig_transdc_His_kin-like_C"/>
</dbReference>
<keyword evidence="6 14" id="KW-0812">Transmembrane</keyword>
<protein>
    <recommendedName>
        <fullName evidence="3">histidine kinase</fullName>
        <ecNumber evidence="3">2.7.13.3</ecNumber>
    </recommendedName>
</protein>
<evidence type="ECO:0000259" key="16">
    <source>
        <dbReference type="PROSITE" id="PS50110"/>
    </source>
</evidence>
<dbReference type="SMART" id="SM00448">
    <property type="entry name" value="REC"/>
    <property type="match status" value="1"/>
</dbReference>
<evidence type="ECO:0000256" key="4">
    <source>
        <dbReference type="ARBA" id="ARBA00022475"/>
    </source>
</evidence>
<keyword evidence="5 13" id="KW-0597">Phosphoprotein</keyword>
<feature type="transmembrane region" description="Helical" evidence="14">
    <location>
        <begin position="158"/>
        <end position="180"/>
    </location>
</feature>
<dbReference type="Pfam" id="PF00512">
    <property type="entry name" value="HisKA"/>
    <property type="match status" value="1"/>
</dbReference>
<evidence type="ECO:0000256" key="14">
    <source>
        <dbReference type="SAM" id="Phobius"/>
    </source>
</evidence>
<evidence type="ECO:0000256" key="11">
    <source>
        <dbReference type="ARBA" id="ARBA00023136"/>
    </source>
</evidence>
<dbReference type="SMART" id="SM00388">
    <property type="entry name" value="HisKA"/>
    <property type="match status" value="1"/>
</dbReference>
<dbReference type="Pfam" id="PF01627">
    <property type="entry name" value="Hpt"/>
    <property type="match status" value="1"/>
</dbReference>
<sequence length="821" mass="90746">MQVVLQRLASRWTQWLAKRPDTEHEQAIWRIVVGGVAGLYFWSPFFAFQAPDRMALDFIRNGILIFISSALVLLIHVALREGPNPARRYIGMTLDLATTSIGMAVGGAGAFPLLAVYLWVIVGNGFRYGRSYLFFATVIALAGYTTASFYNHTWTTNFALFSSTVVVLLVIPFYSSSLIAKLHRAVQQARQASEAKSRFISNMSHELRTPLNGVIGSADLIGQTRLDPEQRELLSLLTGSAHSLLGLIEEVLDISKIEAGHLTIKQAPFDLYQLLHDTARLLTVPAQAKGLRLDLMIDPAIPPRMIGDAQHFRQALTNLLSNSVKFTECGGITLTIDLLEINGEQIRLRCTVADTGIGISETDLPLVFERFRQADEGSTRKFGGTGLGTAITKNLIELMGGQIHVESRVGHGSRFWFELPLQCDQQHKEPPAVALDTVWLMTGPEEAKLLYPLLSEHVPSVKQVSGPIPSHIQGQRIALIADLALISQQAPDTELPVIGLSASGKHTEPYHPPGLMTMLPSIWSPQMLLNALQIVATPYTRMPALHATDADQTMTAGVALNVLVAEDNAVNRRLVERILLNAGHTVTLVEDGESALDLIGEDPQRFEAVILDMHMPKRSGMEVAKALRFTHSDIRTPLIMLSADATTSTIENSRRAGFDAYLTKPIDAARLLKLLQELHNNRPQPNDALAKTRIEQAPPLLNPNVLRNLELLGSDQHFVVRLVQDYVEDARPQLARMRTAYHAQDFSAWRNAAHALRGSSAELGCDRLVMLCGNAERLKNYEIGAPQTHRLLEQIDRAFRLTHAELLQFINGHLIVHPAKK</sequence>
<dbReference type="PROSITE" id="PS50109">
    <property type="entry name" value="HIS_KIN"/>
    <property type="match status" value="1"/>
</dbReference>
<evidence type="ECO:0000256" key="5">
    <source>
        <dbReference type="ARBA" id="ARBA00022553"/>
    </source>
</evidence>
<organism evidence="18 19">
    <name type="scientific">Acidihalobacter ferrooxydans</name>
    <dbReference type="NCBI Taxonomy" id="1765967"/>
    <lineage>
        <taxon>Bacteria</taxon>
        <taxon>Pseudomonadati</taxon>
        <taxon>Pseudomonadota</taxon>
        <taxon>Gammaproteobacteria</taxon>
        <taxon>Chromatiales</taxon>
        <taxon>Ectothiorhodospiraceae</taxon>
        <taxon>Acidihalobacter</taxon>
    </lineage>
</organism>
<dbReference type="InterPro" id="IPR011006">
    <property type="entry name" value="CheY-like_superfamily"/>
</dbReference>
<evidence type="ECO:0000256" key="9">
    <source>
        <dbReference type="ARBA" id="ARBA00022989"/>
    </source>
</evidence>
<dbReference type="InterPro" id="IPR003594">
    <property type="entry name" value="HATPase_dom"/>
</dbReference>
<evidence type="ECO:0000256" key="8">
    <source>
        <dbReference type="ARBA" id="ARBA00022840"/>
    </source>
</evidence>
<feature type="transmembrane region" description="Helical" evidence="14">
    <location>
        <begin position="58"/>
        <end position="79"/>
    </location>
</feature>
<dbReference type="SUPFAM" id="SSF52172">
    <property type="entry name" value="CheY-like"/>
    <property type="match status" value="1"/>
</dbReference>
<dbReference type="InterPro" id="IPR003661">
    <property type="entry name" value="HisK_dim/P_dom"/>
</dbReference>
<dbReference type="CDD" id="cd00082">
    <property type="entry name" value="HisKA"/>
    <property type="match status" value="1"/>
</dbReference>
<feature type="transmembrane region" description="Helical" evidence="14">
    <location>
        <begin position="27"/>
        <end position="46"/>
    </location>
</feature>
<name>A0A1P8UD92_9GAMM</name>
<dbReference type="PANTHER" id="PTHR45339">
    <property type="entry name" value="HYBRID SIGNAL TRANSDUCTION HISTIDINE KINASE J"/>
    <property type="match status" value="1"/>
</dbReference>
<dbReference type="SMART" id="SM00387">
    <property type="entry name" value="HATPase_c"/>
    <property type="match status" value="1"/>
</dbReference>
<evidence type="ECO:0000256" key="13">
    <source>
        <dbReference type="PROSITE-ProRule" id="PRU00169"/>
    </source>
</evidence>
<evidence type="ECO:0000256" key="10">
    <source>
        <dbReference type="ARBA" id="ARBA00023012"/>
    </source>
</evidence>
<dbReference type="InterPro" id="IPR008207">
    <property type="entry name" value="Sig_transdc_His_kin_Hpt_dom"/>
</dbReference>
<dbReference type="PRINTS" id="PR00344">
    <property type="entry name" value="BCTRLSENSOR"/>
</dbReference>
<evidence type="ECO:0000256" key="1">
    <source>
        <dbReference type="ARBA" id="ARBA00000085"/>
    </source>
</evidence>
<keyword evidence="10" id="KW-0902">Two-component regulatory system</keyword>